<dbReference type="InterPro" id="IPR036531">
    <property type="entry name" value="Rbsn_Rab-bd_sf"/>
</dbReference>
<feature type="region of interest" description="Disordered" evidence="1">
    <location>
        <begin position="98"/>
        <end position="132"/>
    </location>
</feature>
<dbReference type="InterPro" id="IPR052727">
    <property type="entry name" value="Rab4/Rab5_effector"/>
</dbReference>
<evidence type="ECO:0000313" key="3">
    <source>
        <dbReference type="EMBL" id="PIK32925.1"/>
    </source>
</evidence>
<dbReference type="Pfam" id="PF11464">
    <property type="entry name" value="Rbsn"/>
    <property type="match status" value="1"/>
</dbReference>
<dbReference type="Gene3D" id="4.10.860.20">
    <property type="entry name" value="Rabenosyn, Rab binding domain"/>
    <property type="match status" value="1"/>
</dbReference>
<dbReference type="EMBL" id="MRZV01002954">
    <property type="protein sequence ID" value="PIK32925.1"/>
    <property type="molecule type" value="Genomic_DNA"/>
</dbReference>
<dbReference type="AlphaFoldDB" id="A0A2G8JB01"/>
<feature type="domain" description="Rabenosyn Rab binding" evidence="2">
    <location>
        <begin position="156"/>
        <end position="193"/>
    </location>
</feature>
<proteinExistence type="predicted"/>
<sequence>MSLVLSVVKAGEVYSREDAEAERTKVLKAFEVIDTLSKKILRLTPNDKDTNSATTEALHRRIRAYVVRFLQDSTFELKHMPSEDDIKRWRAEKSAEKIRRREEEERRVNTKREEVKLTGSPSKTADTYKAKSEKVGKGWTPTLTDQASVKALTDDPLLQQINIISGYLNQAQSSQKWDEANALEANLKELHLEKRAREMRQNEEVAGFYE</sequence>
<comment type="caution">
    <text evidence="3">The sequence shown here is derived from an EMBL/GenBank/DDBJ whole genome shotgun (WGS) entry which is preliminary data.</text>
</comment>
<keyword evidence="4" id="KW-1185">Reference proteome</keyword>
<evidence type="ECO:0000313" key="4">
    <source>
        <dbReference type="Proteomes" id="UP000230750"/>
    </source>
</evidence>
<organism evidence="3 4">
    <name type="scientific">Stichopus japonicus</name>
    <name type="common">Sea cucumber</name>
    <dbReference type="NCBI Taxonomy" id="307972"/>
    <lineage>
        <taxon>Eukaryota</taxon>
        <taxon>Metazoa</taxon>
        <taxon>Echinodermata</taxon>
        <taxon>Eleutherozoa</taxon>
        <taxon>Echinozoa</taxon>
        <taxon>Holothuroidea</taxon>
        <taxon>Aspidochirotacea</taxon>
        <taxon>Aspidochirotida</taxon>
        <taxon>Stichopodidae</taxon>
        <taxon>Apostichopus</taxon>
    </lineage>
</organism>
<protein>
    <submittedName>
        <fullName evidence="3">Putative rabenosyn-5</fullName>
    </submittedName>
</protein>
<reference evidence="3 4" key="1">
    <citation type="journal article" date="2017" name="PLoS Biol.">
        <title>The sea cucumber genome provides insights into morphological evolution and visceral regeneration.</title>
        <authorList>
            <person name="Zhang X."/>
            <person name="Sun L."/>
            <person name="Yuan J."/>
            <person name="Sun Y."/>
            <person name="Gao Y."/>
            <person name="Zhang L."/>
            <person name="Li S."/>
            <person name="Dai H."/>
            <person name="Hamel J.F."/>
            <person name="Liu C."/>
            <person name="Yu Y."/>
            <person name="Liu S."/>
            <person name="Lin W."/>
            <person name="Guo K."/>
            <person name="Jin S."/>
            <person name="Xu P."/>
            <person name="Storey K.B."/>
            <person name="Huan P."/>
            <person name="Zhang T."/>
            <person name="Zhou Y."/>
            <person name="Zhang J."/>
            <person name="Lin C."/>
            <person name="Li X."/>
            <person name="Xing L."/>
            <person name="Huo D."/>
            <person name="Sun M."/>
            <person name="Wang L."/>
            <person name="Mercier A."/>
            <person name="Li F."/>
            <person name="Yang H."/>
            <person name="Xiang J."/>
        </authorList>
    </citation>
    <scope>NUCLEOTIDE SEQUENCE [LARGE SCALE GENOMIC DNA]</scope>
    <source>
        <strain evidence="3">Shaxun</strain>
        <tissue evidence="3">Muscle</tissue>
    </source>
</reference>
<dbReference type="OrthoDB" id="166134at2759"/>
<evidence type="ECO:0000259" key="2">
    <source>
        <dbReference type="Pfam" id="PF11464"/>
    </source>
</evidence>
<gene>
    <name evidence="3" type="ORF">BSL78_30264</name>
</gene>
<name>A0A2G8JB01_STIJA</name>
<dbReference type="SUPFAM" id="SSF140125">
    <property type="entry name" value="Rabenosyn-5 Rab-binding domain-like"/>
    <property type="match status" value="1"/>
</dbReference>
<dbReference type="Proteomes" id="UP000230750">
    <property type="component" value="Unassembled WGS sequence"/>
</dbReference>
<dbReference type="PANTHER" id="PTHR13510:SF44">
    <property type="entry name" value="RABENOSYN-5"/>
    <property type="match status" value="1"/>
</dbReference>
<dbReference type="STRING" id="307972.A0A2G8JB01"/>
<dbReference type="PANTHER" id="PTHR13510">
    <property type="entry name" value="FYVE-FINGER-CONTAINING RAB5 EFFECTOR PROTEIN RABENOSYN-5-RELATED"/>
    <property type="match status" value="1"/>
</dbReference>
<dbReference type="InterPro" id="IPR021565">
    <property type="entry name" value="Rbsn_Rab-bd"/>
</dbReference>
<accession>A0A2G8JB01</accession>
<evidence type="ECO:0000256" key="1">
    <source>
        <dbReference type="SAM" id="MobiDB-lite"/>
    </source>
</evidence>
<feature type="compositionally biased region" description="Basic and acidic residues" evidence="1">
    <location>
        <begin position="98"/>
        <end position="116"/>
    </location>
</feature>